<accession>A0ABW6YEX0</accession>
<dbReference type="EMBL" id="JBIBSM010000010">
    <property type="protein sequence ID" value="MFF8278352.1"/>
    <property type="molecule type" value="Genomic_DNA"/>
</dbReference>
<evidence type="ECO:0000313" key="1">
    <source>
        <dbReference type="EMBL" id="MFF8278352.1"/>
    </source>
</evidence>
<name>A0ABW6YEX0_9ACTN</name>
<evidence type="ECO:0000313" key="2">
    <source>
        <dbReference type="Proteomes" id="UP001603013"/>
    </source>
</evidence>
<evidence type="ECO:0008006" key="3">
    <source>
        <dbReference type="Google" id="ProtNLM"/>
    </source>
</evidence>
<reference evidence="1 2" key="1">
    <citation type="submission" date="2024-10" db="EMBL/GenBank/DDBJ databases">
        <title>The Natural Products Discovery Center: Release of the First 8490 Sequenced Strains for Exploring Actinobacteria Biosynthetic Diversity.</title>
        <authorList>
            <person name="Kalkreuter E."/>
            <person name="Kautsar S.A."/>
            <person name="Yang D."/>
            <person name="Bader C.D."/>
            <person name="Teijaro C.N."/>
            <person name="Fluegel L."/>
            <person name="Davis C.M."/>
            <person name="Simpson J.R."/>
            <person name="Lauterbach L."/>
            <person name="Steele A.D."/>
            <person name="Gui C."/>
            <person name="Meng S."/>
            <person name="Li G."/>
            <person name="Viehrig K."/>
            <person name="Ye F."/>
            <person name="Su P."/>
            <person name="Kiefer A.F."/>
            <person name="Nichols A."/>
            <person name="Cepeda A.J."/>
            <person name="Yan W."/>
            <person name="Fan B."/>
            <person name="Jiang Y."/>
            <person name="Adhikari A."/>
            <person name="Zheng C.-J."/>
            <person name="Schuster L."/>
            <person name="Cowan T.M."/>
            <person name="Smanski M.J."/>
            <person name="Chevrette M.G."/>
            <person name="De Carvalho L.P.S."/>
            <person name="Shen B."/>
        </authorList>
    </citation>
    <scope>NUCLEOTIDE SEQUENCE [LARGE SCALE GENOMIC DNA]</scope>
    <source>
        <strain evidence="1 2">NPDC015755</strain>
    </source>
</reference>
<dbReference type="Proteomes" id="UP001603013">
    <property type="component" value="Unassembled WGS sequence"/>
</dbReference>
<keyword evidence="2" id="KW-1185">Reference proteome</keyword>
<dbReference type="RefSeq" id="WP_391935504.1">
    <property type="nucleotide sequence ID" value="NZ_JBIBSM010000010.1"/>
</dbReference>
<proteinExistence type="predicted"/>
<sequence length="89" mass="10108">MKPRLTFEEHVEMGRALASVRDELLRRNVQLANAYPQSGPPAVPAKKLDQAMRAVEAARTELENALYREHPDTAETTVYYPHSEDRVGF</sequence>
<gene>
    <name evidence="1" type="ORF">ACF05T_19945</name>
</gene>
<protein>
    <recommendedName>
        <fullName evidence="3">GB1/RHD3-type G domain-containing protein</fullName>
    </recommendedName>
</protein>
<organism evidence="1 2">
    <name type="scientific">Streptomyces lateritius</name>
    <dbReference type="NCBI Taxonomy" id="67313"/>
    <lineage>
        <taxon>Bacteria</taxon>
        <taxon>Bacillati</taxon>
        <taxon>Actinomycetota</taxon>
        <taxon>Actinomycetes</taxon>
        <taxon>Kitasatosporales</taxon>
        <taxon>Streptomycetaceae</taxon>
        <taxon>Streptomyces</taxon>
    </lineage>
</organism>
<comment type="caution">
    <text evidence="1">The sequence shown here is derived from an EMBL/GenBank/DDBJ whole genome shotgun (WGS) entry which is preliminary data.</text>
</comment>